<dbReference type="Gene3D" id="3.60.40.10">
    <property type="entry name" value="PPM-type phosphatase domain"/>
    <property type="match status" value="1"/>
</dbReference>
<dbReference type="EMBL" id="CP051684">
    <property type="protein sequence ID" value="QJD91666.1"/>
    <property type="molecule type" value="Genomic_DNA"/>
</dbReference>
<organism evidence="2 3">
    <name type="scientific">Duganella dendranthematis</name>
    <dbReference type="NCBI Taxonomy" id="2728021"/>
    <lineage>
        <taxon>Bacteria</taxon>
        <taxon>Pseudomonadati</taxon>
        <taxon>Pseudomonadota</taxon>
        <taxon>Betaproteobacteria</taxon>
        <taxon>Burkholderiales</taxon>
        <taxon>Oxalobacteraceae</taxon>
        <taxon>Telluria group</taxon>
        <taxon>Duganella</taxon>
    </lineage>
</organism>
<evidence type="ECO:0000313" key="2">
    <source>
        <dbReference type="EMBL" id="QJD91666.1"/>
    </source>
</evidence>
<gene>
    <name evidence="2" type="ORF">HH213_17180</name>
</gene>
<feature type="domain" description="PPM-type phosphatase" evidence="1">
    <location>
        <begin position="11"/>
        <end position="230"/>
    </location>
</feature>
<keyword evidence="3" id="KW-1185">Reference proteome</keyword>
<reference evidence="2 3" key="1">
    <citation type="submission" date="2020-04" db="EMBL/GenBank/DDBJ databases">
        <title>Genome sequencing of novel species.</title>
        <authorList>
            <person name="Heo J."/>
            <person name="Kim S.-J."/>
            <person name="Kim J.-S."/>
            <person name="Hong S.-B."/>
            <person name="Kwon S.-W."/>
        </authorList>
    </citation>
    <scope>NUCLEOTIDE SEQUENCE [LARGE SCALE GENOMIC DNA]</scope>
    <source>
        <strain evidence="2 3">AF9R3</strain>
    </source>
</reference>
<sequence length="252" mass="27026">MSWYAIGASVTGTSHISTNRVCEDSCWFQTDTLPNGPFLAVFVADGAGSASHGEIGAELAMQAAAEKVAEKTAKGEFGIADELAVECVLAIRMRLESYAAEHSLVMRDLACTFLGVVSLPQASLAMQIGDGGIVLNAGKGLELAIVPMSGEYANMTSFVTDENAVKALQTREYIGQLTEVAVFSDGLQRIALQLATNTPHVPFFSPFFDALRRATPEDEDALHQALNNFLNSERVNSRTDDDKTLVVATFNE</sequence>
<accession>A0ABX6MC11</accession>
<proteinExistence type="predicted"/>
<dbReference type="SUPFAM" id="SSF81606">
    <property type="entry name" value="PP2C-like"/>
    <property type="match status" value="1"/>
</dbReference>
<protein>
    <submittedName>
        <fullName evidence="2">Protein phosphatase 2C domain-containing protein</fullName>
    </submittedName>
</protein>
<evidence type="ECO:0000313" key="3">
    <source>
        <dbReference type="Proteomes" id="UP000503117"/>
    </source>
</evidence>
<evidence type="ECO:0000259" key="1">
    <source>
        <dbReference type="Pfam" id="PF13672"/>
    </source>
</evidence>
<name>A0ABX6MC11_9BURK</name>
<dbReference type="Proteomes" id="UP000503117">
    <property type="component" value="Chromosome"/>
</dbReference>
<dbReference type="Pfam" id="PF13672">
    <property type="entry name" value="PP2C_2"/>
    <property type="match status" value="1"/>
</dbReference>
<dbReference type="InterPro" id="IPR001932">
    <property type="entry name" value="PPM-type_phosphatase-like_dom"/>
</dbReference>
<dbReference type="InterPro" id="IPR036457">
    <property type="entry name" value="PPM-type-like_dom_sf"/>
</dbReference>